<dbReference type="AlphaFoldDB" id="L0GVE2"/>
<accession>L0GVE2</accession>
<evidence type="ECO:0000313" key="2">
    <source>
        <dbReference type="Proteomes" id="UP000010816"/>
    </source>
</evidence>
<dbReference type="EMBL" id="CP003051">
    <property type="protein sequence ID" value="AGA89269.1"/>
    <property type="molecule type" value="Genomic_DNA"/>
</dbReference>
<dbReference type="KEGG" id="tmb:Thimo_0408"/>
<name>L0GVE2_9GAMM</name>
<reference evidence="1 2" key="1">
    <citation type="submission" date="2011-09" db="EMBL/GenBank/DDBJ databases">
        <title>Complete sequence of chromosome of Thioflavicoccus mobilis 8321.</title>
        <authorList>
            <consortium name="US DOE Joint Genome Institute"/>
            <person name="Lucas S."/>
            <person name="Han J."/>
            <person name="Lapidus A."/>
            <person name="Cheng J.-F."/>
            <person name="Goodwin L."/>
            <person name="Pitluck S."/>
            <person name="Peters L."/>
            <person name="Ovchinnikova G."/>
            <person name="Lu M."/>
            <person name="Detter J.C."/>
            <person name="Han C."/>
            <person name="Tapia R."/>
            <person name="Land M."/>
            <person name="Hauser L."/>
            <person name="Kyrpides N."/>
            <person name="Ivanova N."/>
            <person name="Pagani I."/>
            <person name="Vogl K."/>
            <person name="Liu Z."/>
            <person name="Imhoff J."/>
            <person name="Thiel V."/>
            <person name="Frigaard N.-U."/>
            <person name="Bryant D."/>
            <person name="Woyke T."/>
        </authorList>
    </citation>
    <scope>NUCLEOTIDE SEQUENCE [LARGE SCALE GENOMIC DNA]</scope>
    <source>
        <strain evidence="1 2">8321</strain>
    </source>
</reference>
<protein>
    <submittedName>
        <fullName evidence="1">Uncharacterized protein</fullName>
    </submittedName>
</protein>
<dbReference type="STRING" id="765912.Thimo_0408"/>
<dbReference type="Proteomes" id="UP000010816">
    <property type="component" value="Chromosome"/>
</dbReference>
<keyword evidence="2" id="KW-1185">Reference proteome</keyword>
<sequence length="68" mass="7212">MPNEALRGWLGGVGTCFSIEDASGPRERAFMFCGAAYSLAGRERVSSAAVRIRSIQASRSGASVDSMR</sequence>
<organism evidence="1 2">
    <name type="scientific">Thioflavicoccus mobilis 8321</name>
    <dbReference type="NCBI Taxonomy" id="765912"/>
    <lineage>
        <taxon>Bacteria</taxon>
        <taxon>Pseudomonadati</taxon>
        <taxon>Pseudomonadota</taxon>
        <taxon>Gammaproteobacteria</taxon>
        <taxon>Chromatiales</taxon>
        <taxon>Chromatiaceae</taxon>
        <taxon>Thioflavicoccus</taxon>
    </lineage>
</organism>
<dbReference type="RefSeq" id="WP_015279417.1">
    <property type="nucleotide sequence ID" value="NC_019940.1"/>
</dbReference>
<dbReference type="HOGENOM" id="CLU_2792717_0_0_6"/>
<evidence type="ECO:0000313" key="1">
    <source>
        <dbReference type="EMBL" id="AGA89269.1"/>
    </source>
</evidence>
<proteinExistence type="predicted"/>
<gene>
    <name evidence="1" type="ORF">Thimo_0408</name>
</gene>